<feature type="region of interest" description="Disordered" evidence="6">
    <location>
        <begin position="114"/>
        <end position="143"/>
    </location>
</feature>
<reference evidence="8" key="1">
    <citation type="journal article" date="2022" name="Cell">
        <title>Repeat-based holocentromeres influence genome architecture and karyotype evolution.</title>
        <authorList>
            <person name="Hofstatter P.G."/>
            <person name="Thangavel G."/>
            <person name="Lux T."/>
            <person name="Neumann P."/>
            <person name="Vondrak T."/>
            <person name="Novak P."/>
            <person name="Zhang M."/>
            <person name="Costa L."/>
            <person name="Castellani M."/>
            <person name="Scott A."/>
            <person name="Toegelov H."/>
            <person name="Fuchs J."/>
            <person name="Mata-Sucre Y."/>
            <person name="Dias Y."/>
            <person name="Vanzela A.L.L."/>
            <person name="Huettel B."/>
            <person name="Almeida C.C.S."/>
            <person name="Simkova H."/>
            <person name="Souza G."/>
            <person name="Pedrosa-Harand A."/>
            <person name="Macas J."/>
            <person name="Mayer K.F.X."/>
            <person name="Houben A."/>
            <person name="Marques A."/>
        </authorList>
    </citation>
    <scope>NUCLEOTIDE SEQUENCE</scope>
    <source>
        <strain evidence="8">RhyBre1mFocal</strain>
    </source>
</reference>
<evidence type="ECO:0000313" key="8">
    <source>
        <dbReference type="EMBL" id="KAJ1688744.1"/>
    </source>
</evidence>
<accession>A0A9Q0C7U6</accession>
<dbReference type="InterPro" id="IPR036457">
    <property type="entry name" value="PPM-type-like_dom_sf"/>
</dbReference>
<keyword evidence="2" id="KW-0378">Hydrolase</keyword>
<sequence>MGGCFSQQDAISGVPSQNGNGKDKIFYGREGGREKENTEVPRVMLGGSCRYASMFTQQGMKGVNQDTMTIWEDSSEDKFQIFCGVFDGHGPYGHKVARCVRDALPTKLCTVIKSTHGSHDSDSVMAKLESSDNSDIKSPEKSDPDQFIFSWENNLIKAFEDLDQDLKHQTGIDCICSGTTAVSVVKVREHLIVANLGDSRAVLCTRDGTNQLIPIQLSTDHKPDVQSETERIISCNGRAFALEEEPDIHRLWLPEDDSPGLAMSRAFGDFCLKEFGLIATPEVSHRILSAKDEFLILASDGIWDVLSNEEAVKIASSTKNRSKAAKKLVKCAVKAWKHNHPASKIDDCAVICIFLKELSSANSSAISHGKSFAKSLSSAILEEADKNNVLNEEYSALDGVSRANSILKLPRVLSSLSWRKRSFKLVEDDD</sequence>
<gene>
    <name evidence="8" type="ORF">LUZ63_012899</name>
</gene>
<dbReference type="SMART" id="SM00332">
    <property type="entry name" value="PP2Cc"/>
    <property type="match status" value="1"/>
</dbReference>
<feature type="compositionally biased region" description="Basic and acidic residues" evidence="6">
    <location>
        <begin position="21"/>
        <end position="32"/>
    </location>
</feature>
<feature type="compositionally biased region" description="Polar residues" evidence="6">
    <location>
        <begin position="1"/>
        <end position="20"/>
    </location>
</feature>
<proteinExistence type="predicted"/>
<evidence type="ECO:0000256" key="6">
    <source>
        <dbReference type="SAM" id="MobiDB-lite"/>
    </source>
</evidence>
<dbReference type="AlphaFoldDB" id="A0A9Q0C7U6"/>
<name>A0A9Q0C7U6_9POAL</name>
<keyword evidence="3" id="KW-0904">Protein phosphatase</keyword>
<evidence type="ECO:0000259" key="7">
    <source>
        <dbReference type="PROSITE" id="PS51746"/>
    </source>
</evidence>
<evidence type="ECO:0000256" key="5">
    <source>
        <dbReference type="ARBA" id="ARBA00048336"/>
    </source>
</evidence>
<feature type="region of interest" description="Disordered" evidence="6">
    <location>
        <begin position="1"/>
        <end position="32"/>
    </location>
</feature>
<comment type="catalytic activity">
    <reaction evidence="5">
        <text>O-phospho-L-threonyl-[protein] + H2O = L-threonyl-[protein] + phosphate</text>
        <dbReference type="Rhea" id="RHEA:47004"/>
        <dbReference type="Rhea" id="RHEA-COMP:11060"/>
        <dbReference type="Rhea" id="RHEA-COMP:11605"/>
        <dbReference type="ChEBI" id="CHEBI:15377"/>
        <dbReference type="ChEBI" id="CHEBI:30013"/>
        <dbReference type="ChEBI" id="CHEBI:43474"/>
        <dbReference type="ChEBI" id="CHEBI:61977"/>
        <dbReference type="EC" id="3.1.3.16"/>
    </reaction>
</comment>
<evidence type="ECO:0000256" key="2">
    <source>
        <dbReference type="ARBA" id="ARBA00022801"/>
    </source>
</evidence>
<evidence type="ECO:0000256" key="3">
    <source>
        <dbReference type="ARBA" id="ARBA00022912"/>
    </source>
</evidence>
<dbReference type="PROSITE" id="PS51746">
    <property type="entry name" value="PPM_2"/>
    <property type="match status" value="1"/>
</dbReference>
<dbReference type="InterPro" id="IPR001932">
    <property type="entry name" value="PPM-type_phosphatase-like_dom"/>
</dbReference>
<dbReference type="EMBL" id="JAMQYH010000004">
    <property type="protein sequence ID" value="KAJ1688744.1"/>
    <property type="molecule type" value="Genomic_DNA"/>
</dbReference>
<dbReference type="SUPFAM" id="SSF81606">
    <property type="entry name" value="PP2C-like"/>
    <property type="match status" value="1"/>
</dbReference>
<dbReference type="EC" id="3.1.3.16" evidence="1"/>
<dbReference type="Gene3D" id="3.60.40.10">
    <property type="entry name" value="PPM-type phosphatase domain"/>
    <property type="match status" value="1"/>
</dbReference>
<dbReference type="OrthoDB" id="10264738at2759"/>
<evidence type="ECO:0000313" key="9">
    <source>
        <dbReference type="Proteomes" id="UP001151287"/>
    </source>
</evidence>
<organism evidence="8 9">
    <name type="scientific">Rhynchospora breviuscula</name>
    <dbReference type="NCBI Taxonomy" id="2022672"/>
    <lineage>
        <taxon>Eukaryota</taxon>
        <taxon>Viridiplantae</taxon>
        <taxon>Streptophyta</taxon>
        <taxon>Embryophyta</taxon>
        <taxon>Tracheophyta</taxon>
        <taxon>Spermatophyta</taxon>
        <taxon>Magnoliopsida</taxon>
        <taxon>Liliopsida</taxon>
        <taxon>Poales</taxon>
        <taxon>Cyperaceae</taxon>
        <taxon>Cyperoideae</taxon>
        <taxon>Rhynchosporeae</taxon>
        <taxon>Rhynchospora</taxon>
    </lineage>
</organism>
<feature type="compositionally biased region" description="Basic and acidic residues" evidence="6">
    <location>
        <begin position="134"/>
        <end position="143"/>
    </location>
</feature>
<dbReference type="Pfam" id="PF00481">
    <property type="entry name" value="PP2C"/>
    <property type="match status" value="1"/>
</dbReference>
<evidence type="ECO:0000256" key="4">
    <source>
        <dbReference type="ARBA" id="ARBA00047761"/>
    </source>
</evidence>
<protein>
    <recommendedName>
        <fullName evidence="1">protein-serine/threonine phosphatase</fullName>
        <ecNumber evidence="1">3.1.3.16</ecNumber>
    </recommendedName>
</protein>
<dbReference type="InterPro" id="IPR015655">
    <property type="entry name" value="PP2C"/>
</dbReference>
<keyword evidence="9" id="KW-1185">Reference proteome</keyword>
<feature type="domain" description="PPM-type phosphatase" evidence="7">
    <location>
        <begin position="51"/>
        <end position="355"/>
    </location>
</feature>
<evidence type="ECO:0000256" key="1">
    <source>
        <dbReference type="ARBA" id="ARBA00013081"/>
    </source>
</evidence>
<dbReference type="Proteomes" id="UP001151287">
    <property type="component" value="Unassembled WGS sequence"/>
</dbReference>
<dbReference type="CDD" id="cd00143">
    <property type="entry name" value="PP2Cc"/>
    <property type="match status" value="1"/>
</dbReference>
<comment type="catalytic activity">
    <reaction evidence="4">
        <text>O-phospho-L-seryl-[protein] + H2O = L-seryl-[protein] + phosphate</text>
        <dbReference type="Rhea" id="RHEA:20629"/>
        <dbReference type="Rhea" id="RHEA-COMP:9863"/>
        <dbReference type="Rhea" id="RHEA-COMP:11604"/>
        <dbReference type="ChEBI" id="CHEBI:15377"/>
        <dbReference type="ChEBI" id="CHEBI:29999"/>
        <dbReference type="ChEBI" id="CHEBI:43474"/>
        <dbReference type="ChEBI" id="CHEBI:83421"/>
        <dbReference type="EC" id="3.1.3.16"/>
    </reaction>
</comment>
<comment type="caution">
    <text evidence="8">The sequence shown here is derived from an EMBL/GenBank/DDBJ whole genome shotgun (WGS) entry which is preliminary data.</text>
</comment>
<dbReference type="GO" id="GO:0004722">
    <property type="term" value="F:protein serine/threonine phosphatase activity"/>
    <property type="evidence" value="ECO:0007669"/>
    <property type="project" value="UniProtKB-EC"/>
</dbReference>
<dbReference type="PANTHER" id="PTHR47992">
    <property type="entry name" value="PROTEIN PHOSPHATASE"/>
    <property type="match status" value="1"/>
</dbReference>